<dbReference type="AlphaFoldDB" id="A0A1E7EIS8"/>
<reference evidence="4 5" key="1">
    <citation type="submission" date="2016-09" db="EMBL/GenBank/DDBJ databases">
        <title>Extensive genetic diversity and differential bi-allelic expression allows diatom success in the polar Southern Ocean.</title>
        <authorList>
            <consortium name="DOE Joint Genome Institute"/>
            <person name="Mock T."/>
            <person name="Otillar R.P."/>
            <person name="Strauss J."/>
            <person name="Dupont C."/>
            <person name="Frickenhaus S."/>
            <person name="Maumus F."/>
            <person name="Mcmullan M."/>
            <person name="Sanges R."/>
            <person name="Schmutz J."/>
            <person name="Toseland A."/>
            <person name="Valas R."/>
            <person name="Veluchamy A."/>
            <person name="Ward B.J."/>
            <person name="Allen A."/>
            <person name="Barry K."/>
            <person name="Falciatore A."/>
            <person name="Ferrante M."/>
            <person name="Fortunato A.E."/>
            <person name="Gloeckner G."/>
            <person name="Gruber A."/>
            <person name="Hipkin R."/>
            <person name="Janech M."/>
            <person name="Kroth P."/>
            <person name="Leese F."/>
            <person name="Lindquist E."/>
            <person name="Lyon B.R."/>
            <person name="Martin J."/>
            <person name="Mayer C."/>
            <person name="Parker M."/>
            <person name="Quesneville H."/>
            <person name="Raymond J."/>
            <person name="Uhlig C."/>
            <person name="Valentin K.U."/>
            <person name="Worden A.Z."/>
            <person name="Armbrust E.V."/>
            <person name="Bowler C."/>
            <person name="Green B."/>
            <person name="Moulton V."/>
            <person name="Van Oosterhout C."/>
            <person name="Grigoriev I."/>
        </authorList>
    </citation>
    <scope>NUCLEOTIDE SEQUENCE [LARGE SCALE GENOMIC DNA]</scope>
    <source>
        <strain evidence="4 5">CCMP1102</strain>
    </source>
</reference>
<proteinExistence type="inferred from homology"/>
<evidence type="ECO:0000256" key="1">
    <source>
        <dbReference type="ARBA" id="ARBA00010876"/>
    </source>
</evidence>
<evidence type="ECO:0000313" key="5">
    <source>
        <dbReference type="Proteomes" id="UP000095751"/>
    </source>
</evidence>
<keyword evidence="5" id="KW-1185">Reference proteome</keyword>
<dbReference type="Gene3D" id="3.30.2350.10">
    <property type="entry name" value="Pseudouridine synthase"/>
    <property type="match status" value="1"/>
</dbReference>
<dbReference type="KEGG" id="fcy:FRACYDRAFT_160894"/>
<evidence type="ECO:0000259" key="3">
    <source>
        <dbReference type="Pfam" id="PF00849"/>
    </source>
</evidence>
<name>A0A1E7EIS8_9STRA</name>
<dbReference type="InterPro" id="IPR020103">
    <property type="entry name" value="PsdUridine_synth_cat_dom_sf"/>
</dbReference>
<dbReference type="InterPro" id="IPR006224">
    <property type="entry name" value="PsdUridine_synth_RluA-like_CS"/>
</dbReference>
<gene>
    <name evidence="4" type="ORF">FRACYDRAFT_160894</name>
</gene>
<sequence length="259" mass="28316">VIPENIPLDVLYEDHDMLVINKPSGMIMQFVSGSVERAVVSYLNSTTVSAYGTPLWPWETSTSFEGIVHRIDKETSGILVVAKHPVAAKALHESFHQRRVDKTYLAIAVGLPTTTTTTANAKQKQQTPSSNIVVNAPIGRLGTRKRLMGIVSTDDGGRDAKSIVIPLAYNGIHSLNRIVIETGRTHQIRVHMSSVLDCPLVGDPMYASTTITTNNNNDDNNYRCMLHAFELTIPHPTTGDPIKIVCDPPSDFSSLSNTI</sequence>
<dbReference type="Pfam" id="PF00849">
    <property type="entry name" value="PseudoU_synth_2"/>
    <property type="match status" value="1"/>
</dbReference>
<dbReference type="SUPFAM" id="SSF55120">
    <property type="entry name" value="Pseudouridine synthase"/>
    <property type="match status" value="1"/>
</dbReference>
<dbReference type="CDD" id="cd02869">
    <property type="entry name" value="PseudoU_synth_RluA_like"/>
    <property type="match status" value="1"/>
</dbReference>
<evidence type="ECO:0000313" key="4">
    <source>
        <dbReference type="EMBL" id="OEU05797.1"/>
    </source>
</evidence>
<feature type="domain" description="Pseudouridine synthase RsuA/RluA-like" evidence="3">
    <location>
        <begin position="16"/>
        <end position="194"/>
    </location>
</feature>
<dbReference type="PANTHER" id="PTHR21600:SF44">
    <property type="entry name" value="RIBOSOMAL LARGE SUBUNIT PSEUDOURIDINE SYNTHASE D"/>
    <property type="match status" value="1"/>
</dbReference>
<protein>
    <submittedName>
        <fullName evidence="4">Pseudouridine synthase</fullName>
    </submittedName>
</protein>
<dbReference type="PROSITE" id="PS01129">
    <property type="entry name" value="PSI_RLU"/>
    <property type="match status" value="1"/>
</dbReference>
<dbReference type="InParanoid" id="A0A1E7EIS8"/>
<dbReference type="PANTHER" id="PTHR21600">
    <property type="entry name" value="MITOCHONDRIAL RNA PSEUDOURIDINE SYNTHASE"/>
    <property type="match status" value="1"/>
</dbReference>
<dbReference type="OrthoDB" id="418349at2759"/>
<feature type="non-terminal residue" evidence="4">
    <location>
        <position position="1"/>
    </location>
</feature>
<dbReference type="GO" id="GO:0009982">
    <property type="term" value="F:pseudouridine synthase activity"/>
    <property type="evidence" value="ECO:0007669"/>
    <property type="project" value="InterPro"/>
</dbReference>
<dbReference type="EMBL" id="KV784464">
    <property type="protein sequence ID" value="OEU05797.1"/>
    <property type="molecule type" value="Genomic_DNA"/>
</dbReference>
<dbReference type="Proteomes" id="UP000095751">
    <property type="component" value="Unassembled WGS sequence"/>
</dbReference>
<comment type="similarity">
    <text evidence="1">Belongs to the pseudouridine synthase RluA family.</text>
</comment>
<keyword evidence="2" id="KW-0413">Isomerase</keyword>
<evidence type="ECO:0000256" key="2">
    <source>
        <dbReference type="ARBA" id="ARBA00023235"/>
    </source>
</evidence>
<dbReference type="InterPro" id="IPR050188">
    <property type="entry name" value="RluA_PseudoU_synthase"/>
</dbReference>
<accession>A0A1E7EIS8</accession>
<organism evidence="4 5">
    <name type="scientific">Fragilariopsis cylindrus CCMP1102</name>
    <dbReference type="NCBI Taxonomy" id="635003"/>
    <lineage>
        <taxon>Eukaryota</taxon>
        <taxon>Sar</taxon>
        <taxon>Stramenopiles</taxon>
        <taxon>Ochrophyta</taxon>
        <taxon>Bacillariophyta</taxon>
        <taxon>Bacillariophyceae</taxon>
        <taxon>Bacillariophycidae</taxon>
        <taxon>Bacillariales</taxon>
        <taxon>Bacillariaceae</taxon>
        <taxon>Fragilariopsis</taxon>
    </lineage>
</organism>
<dbReference type="GO" id="GO:0000455">
    <property type="term" value="P:enzyme-directed rRNA pseudouridine synthesis"/>
    <property type="evidence" value="ECO:0007669"/>
    <property type="project" value="TreeGrafter"/>
</dbReference>
<dbReference type="InterPro" id="IPR006145">
    <property type="entry name" value="PsdUridine_synth_RsuA/RluA"/>
</dbReference>
<feature type="non-terminal residue" evidence="4">
    <location>
        <position position="259"/>
    </location>
</feature>
<dbReference type="GO" id="GO:0003723">
    <property type="term" value="F:RNA binding"/>
    <property type="evidence" value="ECO:0007669"/>
    <property type="project" value="InterPro"/>
</dbReference>